<name>A0A3B3RCV7_9TELE</name>
<keyword evidence="1" id="KW-0325">Glycoprotein</keyword>
<keyword evidence="3" id="KW-0472">Membrane</keyword>
<protein>
    <recommendedName>
        <fullName evidence="4">Ig-like domain-containing protein</fullName>
    </recommendedName>
</protein>
<dbReference type="InterPro" id="IPR003006">
    <property type="entry name" value="Ig/MHC_CS"/>
</dbReference>
<dbReference type="GeneTree" id="ENSGT01120000271828"/>
<evidence type="ECO:0000259" key="4">
    <source>
        <dbReference type="PROSITE" id="PS50835"/>
    </source>
</evidence>
<proteinExistence type="predicted"/>
<evidence type="ECO:0000256" key="1">
    <source>
        <dbReference type="ARBA" id="ARBA00023180"/>
    </source>
</evidence>
<dbReference type="InterPro" id="IPR011161">
    <property type="entry name" value="MHC_I-like_Ag-recog"/>
</dbReference>
<dbReference type="InterPro" id="IPR050208">
    <property type="entry name" value="MHC_class-I_related"/>
</dbReference>
<dbReference type="InterPro" id="IPR037055">
    <property type="entry name" value="MHC_I-like_Ag-recog_sf"/>
</dbReference>
<reference evidence="5" key="2">
    <citation type="submission" date="2025-09" db="UniProtKB">
        <authorList>
            <consortium name="Ensembl"/>
        </authorList>
    </citation>
    <scope>IDENTIFICATION</scope>
</reference>
<dbReference type="InterPro" id="IPR011162">
    <property type="entry name" value="MHC_I/II-like_Ag-recog"/>
</dbReference>
<dbReference type="SMART" id="SM00407">
    <property type="entry name" value="IGc1"/>
    <property type="match status" value="1"/>
</dbReference>
<dbReference type="Gene3D" id="3.30.500.10">
    <property type="entry name" value="MHC class I-like antigen recognition-like"/>
    <property type="match status" value="1"/>
</dbReference>
<dbReference type="Gene3D" id="2.60.40.10">
    <property type="entry name" value="Immunoglobulins"/>
    <property type="match status" value="1"/>
</dbReference>
<keyword evidence="6" id="KW-1185">Reference proteome</keyword>
<evidence type="ECO:0000313" key="5">
    <source>
        <dbReference type="Ensembl" id="ENSPKIP00000015755.1"/>
    </source>
</evidence>
<dbReference type="STRING" id="1676925.ENSPKIP00000015755"/>
<dbReference type="PROSITE" id="PS50835">
    <property type="entry name" value="IG_LIKE"/>
    <property type="match status" value="1"/>
</dbReference>
<reference evidence="5" key="1">
    <citation type="submission" date="2025-08" db="UniProtKB">
        <authorList>
            <consortium name="Ensembl"/>
        </authorList>
    </citation>
    <scope>IDENTIFICATION</scope>
</reference>
<feature type="transmembrane region" description="Helical" evidence="3">
    <location>
        <begin position="278"/>
        <end position="303"/>
    </location>
</feature>
<dbReference type="PANTHER" id="PTHR16675:SF237">
    <property type="entry name" value="MHC CLASS I ANTIGEN TRANSCRIPT VARIANT 1-RELATED"/>
    <property type="match status" value="1"/>
</dbReference>
<evidence type="ECO:0000313" key="6">
    <source>
        <dbReference type="Proteomes" id="UP000261540"/>
    </source>
</evidence>
<dbReference type="InterPro" id="IPR007110">
    <property type="entry name" value="Ig-like_dom"/>
</dbReference>
<feature type="domain" description="Ig-like" evidence="4">
    <location>
        <begin position="179"/>
        <end position="264"/>
    </location>
</feature>
<dbReference type="Proteomes" id="UP000261540">
    <property type="component" value="Unplaced"/>
</dbReference>
<dbReference type="GO" id="GO:0005615">
    <property type="term" value="C:extracellular space"/>
    <property type="evidence" value="ECO:0007669"/>
    <property type="project" value="TreeGrafter"/>
</dbReference>
<dbReference type="InterPro" id="IPR013783">
    <property type="entry name" value="Ig-like_fold"/>
</dbReference>
<dbReference type="Pfam" id="PF07654">
    <property type="entry name" value="C1-set"/>
    <property type="match status" value="1"/>
</dbReference>
<dbReference type="PANTHER" id="PTHR16675">
    <property type="entry name" value="MHC CLASS I-RELATED"/>
    <property type="match status" value="1"/>
</dbReference>
<organism evidence="5 6">
    <name type="scientific">Paramormyrops kingsleyae</name>
    <dbReference type="NCBI Taxonomy" id="1676925"/>
    <lineage>
        <taxon>Eukaryota</taxon>
        <taxon>Metazoa</taxon>
        <taxon>Chordata</taxon>
        <taxon>Craniata</taxon>
        <taxon>Vertebrata</taxon>
        <taxon>Euteleostomi</taxon>
        <taxon>Actinopterygii</taxon>
        <taxon>Neopterygii</taxon>
        <taxon>Teleostei</taxon>
        <taxon>Osteoglossocephala</taxon>
        <taxon>Osteoglossomorpha</taxon>
        <taxon>Osteoglossiformes</taxon>
        <taxon>Mormyridae</taxon>
        <taxon>Paramormyrops</taxon>
    </lineage>
</organism>
<dbReference type="PROSITE" id="PS00290">
    <property type="entry name" value="IG_MHC"/>
    <property type="match status" value="1"/>
</dbReference>
<accession>A0A3B3RCV7</accession>
<dbReference type="InterPro" id="IPR003597">
    <property type="entry name" value="Ig_C1-set"/>
</dbReference>
<dbReference type="Ensembl" id="ENSPKIT00000040228.1">
    <property type="protein sequence ID" value="ENSPKIP00000015755.1"/>
    <property type="gene ID" value="ENSPKIG00000002069.1"/>
</dbReference>
<dbReference type="AlphaFoldDB" id="A0A3B3RCV7"/>
<keyword evidence="2" id="KW-0393">Immunoglobulin domain</keyword>
<dbReference type="SUPFAM" id="SSF48726">
    <property type="entry name" value="Immunoglobulin"/>
    <property type="match status" value="1"/>
</dbReference>
<dbReference type="GO" id="GO:0009897">
    <property type="term" value="C:external side of plasma membrane"/>
    <property type="evidence" value="ECO:0007669"/>
    <property type="project" value="TreeGrafter"/>
</dbReference>
<dbReference type="Pfam" id="PF00129">
    <property type="entry name" value="MHC_I"/>
    <property type="match status" value="1"/>
</dbReference>
<dbReference type="GO" id="GO:0006955">
    <property type="term" value="P:immune response"/>
    <property type="evidence" value="ECO:0007669"/>
    <property type="project" value="TreeGrafter"/>
</dbReference>
<evidence type="ECO:0000256" key="2">
    <source>
        <dbReference type="ARBA" id="ARBA00023319"/>
    </source>
</evidence>
<keyword evidence="3" id="KW-1133">Transmembrane helix</keyword>
<keyword evidence="3" id="KW-0812">Transmembrane</keyword>
<dbReference type="InterPro" id="IPR036179">
    <property type="entry name" value="Ig-like_dom_sf"/>
</dbReference>
<sequence length="323" mass="36795">MGLFQTGRTTCCITCSDCLVFPVTHSLQYVYTGMSGIPDFPEFVSMGLVNGEPIDYYDSKVRRVTPRQRWLEQSVGPGYWEQQIQYSWYAEGEMKNSIEVAKKLFNHTEGKWCMFTTCEPVQGPKTLLCHELGWFWCEDEAWCRPEPTTHKHLQKQKDHEGSKVKGDKQRLTTNVSVRPEVSLLQKDPSSPVTCHATGFFPKGIVVTWRKDGVDMHSNVAVGKTLPNGDGTFQITSKLWVKPEDWKMNSYSCVVQHKSLQDDIAVLLQEKNIRTNQGLPWGIIVGCVAAALALVAVVIGLVLWRRSRTGNRKADRHREQWRPH</sequence>
<dbReference type="SUPFAM" id="SSF54452">
    <property type="entry name" value="MHC antigen-recognition domain"/>
    <property type="match status" value="1"/>
</dbReference>
<evidence type="ECO:0000256" key="3">
    <source>
        <dbReference type="SAM" id="Phobius"/>
    </source>
</evidence>